<dbReference type="EMBL" id="FPHC01000070">
    <property type="protein sequence ID" value="SFV64381.1"/>
    <property type="molecule type" value="Genomic_DNA"/>
</dbReference>
<keyword evidence="1" id="KW-0378">Hydrolase</keyword>
<dbReference type="SFLD" id="SFLDG01135">
    <property type="entry name" value="C1.5.6:_HAD__Beta-PGM__Phospha"/>
    <property type="match status" value="1"/>
</dbReference>
<dbReference type="Gene3D" id="1.10.150.240">
    <property type="entry name" value="Putative phosphatase, domain 2"/>
    <property type="match status" value="1"/>
</dbReference>
<dbReference type="GO" id="GO:0006281">
    <property type="term" value="P:DNA repair"/>
    <property type="evidence" value="ECO:0007669"/>
    <property type="project" value="TreeGrafter"/>
</dbReference>
<dbReference type="GO" id="GO:0008967">
    <property type="term" value="F:phosphoglycolate phosphatase activity"/>
    <property type="evidence" value="ECO:0007669"/>
    <property type="project" value="UniProtKB-EC"/>
</dbReference>
<dbReference type="InterPro" id="IPR041492">
    <property type="entry name" value="HAD_2"/>
</dbReference>
<dbReference type="SFLD" id="SFLDS00003">
    <property type="entry name" value="Haloacid_Dehalogenase"/>
    <property type="match status" value="1"/>
</dbReference>
<dbReference type="Pfam" id="PF13419">
    <property type="entry name" value="HAD_2"/>
    <property type="match status" value="1"/>
</dbReference>
<accession>A0A1W1CF76</accession>
<dbReference type="NCBIfam" id="TIGR01549">
    <property type="entry name" value="HAD-SF-IA-v1"/>
    <property type="match status" value="1"/>
</dbReference>
<dbReference type="AlphaFoldDB" id="A0A1W1CF76"/>
<dbReference type="PANTHER" id="PTHR43434:SF1">
    <property type="entry name" value="PHOSPHOGLYCOLATE PHOSPHATASE"/>
    <property type="match status" value="1"/>
</dbReference>
<gene>
    <name evidence="1" type="ORF">MNB_SV-6-1530</name>
</gene>
<dbReference type="InterPro" id="IPR006439">
    <property type="entry name" value="HAD-SF_hydro_IA"/>
</dbReference>
<dbReference type="SUPFAM" id="SSF56784">
    <property type="entry name" value="HAD-like"/>
    <property type="match status" value="1"/>
</dbReference>
<dbReference type="SFLD" id="SFLDG01129">
    <property type="entry name" value="C1.5:_HAD__Beta-PGM__Phosphata"/>
    <property type="match status" value="1"/>
</dbReference>
<reference evidence="1" key="1">
    <citation type="submission" date="2016-10" db="EMBL/GenBank/DDBJ databases">
        <authorList>
            <person name="de Groot N.N."/>
        </authorList>
    </citation>
    <scope>NUCLEOTIDE SEQUENCE</scope>
</reference>
<dbReference type="EC" id="3.1.3.18" evidence="1"/>
<dbReference type="PANTHER" id="PTHR43434">
    <property type="entry name" value="PHOSPHOGLYCOLATE PHOSPHATASE"/>
    <property type="match status" value="1"/>
</dbReference>
<proteinExistence type="predicted"/>
<dbReference type="InterPro" id="IPR023198">
    <property type="entry name" value="PGP-like_dom2"/>
</dbReference>
<dbReference type="Gene3D" id="3.40.50.1000">
    <property type="entry name" value="HAD superfamily/HAD-like"/>
    <property type="match status" value="1"/>
</dbReference>
<name>A0A1W1CF76_9ZZZZ</name>
<dbReference type="InterPro" id="IPR023214">
    <property type="entry name" value="HAD_sf"/>
</dbReference>
<sequence length="221" mass="24838">MIDRDAVILFDLDGTLIDSTDAILDSFRVAYESFDLEVPKDEDIVAEIGYPLDDMFISLGIERDRVDEFVAAFKQNYRKISRDKTTLLPFAKEAVEEAFKIARVGVVTTKTTKFSTQLMSYLGLMSYFEVFIGREDVKYPKPHPEPILKALERFDIDKSRCWMVGDTCLDIDSAKSAGINSIALLSGYGTEEQLAKCSATIKKNSLEAVTYIKKNLISSVL</sequence>
<dbReference type="InterPro" id="IPR036412">
    <property type="entry name" value="HAD-like_sf"/>
</dbReference>
<protein>
    <submittedName>
        <fullName evidence="1">Phosphoglycolate phosphatase</fullName>
        <ecNumber evidence="1">3.1.3.18</ecNumber>
    </submittedName>
</protein>
<organism evidence="1">
    <name type="scientific">hydrothermal vent metagenome</name>
    <dbReference type="NCBI Taxonomy" id="652676"/>
    <lineage>
        <taxon>unclassified sequences</taxon>
        <taxon>metagenomes</taxon>
        <taxon>ecological metagenomes</taxon>
    </lineage>
</organism>
<dbReference type="GO" id="GO:0005829">
    <property type="term" value="C:cytosol"/>
    <property type="evidence" value="ECO:0007669"/>
    <property type="project" value="TreeGrafter"/>
</dbReference>
<evidence type="ECO:0000313" key="1">
    <source>
        <dbReference type="EMBL" id="SFV64381.1"/>
    </source>
</evidence>
<dbReference type="InterPro" id="IPR050155">
    <property type="entry name" value="HAD-like_hydrolase_sf"/>
</dbReference>